<keyword evidence="2 3" id="KW-0472">Membrane</keyword>
<name>A0ABX1IAY4_9GAMM</name>
<dbReference type="InterPro" id="IPR036737">
    <property type="entry name" value="OmpA-like_sf"/>
</dbReference>
<dbReference type="Pfam" id="PF00691">
    <property type="entry name" value="OmpA"/>
    <property type="match status" value="1"/>
</dbReference>
<comment type="caution">
    <text evidence="6">The sequence shown here is derived from an EMBL/GenBank/DDBJ whole genome shotgun (WGS) entry which is preliminary data.</text>
</comment>
<dbReference type="RefSeq" id="WP_168668835.1">
    <property type="nucleotide sequence ID" value="NZ_JAAXKX010000011.1"/>
</dbReference>
<accession>A0ABX1IAY4</accession>
<dbReference type="SUPFAM" id="SSF52540">
    <property type="entry name" value="P-loop containing nucleoside triphosphate hydrolases"/>
    <property type="match status" value="1"/>
</dbReference>
<evidence type="ECO:0000313" key="7">
    <source>
        <dbReference type="Proteomes" id="UP000740754"/>
    </source>
</evidence>
<dbReference type="PROSITE" id="PS51123">
    <property type="entry name" value="OMPA_2"/>
    <property type="match status" value="1"/>
</dbReference>
<dbReference type="SMART" id="SM00382">
    <property type="entry name" value="AAA"/>
    <property type="match status" value="1"/>
</dbReference>
<dbReference type="Gene3D" id="3.30.1330.60">
    <property type="entry name" value="OmpA-like domain"/>
    <property type="match status" value="1"/>
</dbReference>
<dbReference type="PRINTS" id="PR01021">
    <property type="entry name" value="OMPADOMAIN"/>
</dbReference>
<reference evidence="6 7" key="1">
    <citation type="submission" date="2020-04" db="EMBL/GenBank/DDBJ databases">
        <title>Draft Whole-Genome sequence of Marichromatium bheemlicum DSM 18632, type strain.</title>
        <authorList>
            <person name="Kyndt J.A."/>
            <person name="Meyer T.E."/>
        </authorList>
    </citation>
    <scope>NUCLEOTIDE SEQUENCE [LARGE SCALE GENOMIC DNA]</scope>
    <source>
        <strain evidence="6 7">DSM 18632</strain>
    </source>
</reference>
<sequence length="650" mass="69823">MYEHFYALEADPFRLSPDHRFCFTHRNYARARSYIDYALHRGEGFVMITGHPGTGKTTLINDLLERLPAQEVAVSMLVSTQLAAEDLLRMTAYGFGLRAAASHKAEVLQGLMAFLERQHQAGRRALLIIDEAQDLAATALEELRLLTNLQRQGRPLLQIVLVGQEHLRELVQGPDMAQVHQRLVAAWHLEPLGPVETLAYVRHRLEMGGWRGDPAFAPGVLRTVFEFSAGVPRRINLICSRLLLRGFIEERHRIALEDAEQVLDELHQEALTAATQAGGDVDWDELDQGLCAAPETPPAAVAVVPAETVVAPELEVALSEELLALEAAAGDAPTPACEPLLPDEFDEAFDEPAPAPLPRRARGRWLLGGATLAASALLGASYLLQPQWAAALQQQARDWLERSLPGAVAEFAGVDPESLATPERSRVLGSSSVLAGDGAGEGAAVVTVQPPLQPSAVTPVTPVVESLSPVLASSPAVSGARVAPAPEPAAVARVTAAGEDQETPVLQVADTRSLTPSALRAETLAGPGGALPDPVQVVFAWNSTELEPRFAARLDILIEQLQRRTDLDAEVVGYSDPYGDPDYNLALSRRRAQAVAVYLVAGGVERARLLVEGRGPLEPGALTRQSAEARAARGRVVEVLVQPRADEARG</sequence>
<dbReference type="InterPro" id="IPR027417">
    <property type="entry name" value="P-loop_NTPase"/>
</dbReference>
<evidence type="ECO:0000256" key="2">
    <source>
        <dbReference type="ARBA" id="ARBA00023136"/>
    </source>
</evidence>
<keyword evidence="7" id="KW-1185">Reference proteome</keyword>
<evidence type="ECO:0000256" key="4">
    <source>
        <dbReference type="SAM" id="Coils"/>
    </source>
</evidence>
<comment type="subcellular location">
    <subcellularLocation>
        <location evidence="1">Membrane</location>
    </subcellularLocation>
</comment>
<dbReference type="InterPro" id="IPR003593">
    <property type="entry name" value="AAA+_ATPase"/>
</dbReference>
<dbReference type="InterPro" id="IPR052026">
    <property type="entry name" value="ExeA_AAA_ATPase_DNA-bind"/>
</dbReference>
<dbReference type="Proteomes" id="UP000740754">
    <property type="component" value="Unassembled WGS sequence"/>
</dbReference>
<evidence type="ECO:0000256" key="1">
    <source>
        <dbReference type="ARBA" id="ARBA00004370"/>
    </source>
</evidence>
<evidence type="ECO:0000259" key="5">
    <source>
        <dbReference type="PROSITE" id="PS51123"/>
    </source>
</evidence>
<evidence type="ECO:0000313" key="6">
    <source>
        <dbReference type="EMBL" id="NKN33357.1"/>
    </source>
</evidence>
<dbReference type="PANTHER" id="PTHR35894:SF1">
    <property type="entry name" value="PHOSPHORIBULOKINASE _ URIDINE KINASE FAMILY"/>
    <property type="match status" value="1"/>
</dbReference>
<dbReference type="SUPFAM" id="SSF103088">
    <property type="entry name" value="OmpA-like"/>
    <property type="match status" value="1"/>
</dbReference>
<dbReference type="Pfam" id="PF13401">
    <property type="entry name" value="AAA_22"/>
    <property type="match status" value="1"/>
</dbReference>
<dbReference type="InterPro" id="IPR049945">
    <property type="entry name" value="AAA_22"/>
</dbReference>
<evidence type="ECO:0000256" key="3">
    <source>
        <dbReference type="PROSITE-ProRule" id="PRU00473"/>
    </source>
</evidence>
<dbReference type="Gene3D" id="3.40.50.300">
    <property type="entry name" value="P-loop containing nucleotide triphosphate hydrolases"/>
    <property type="match status" value="1"/>
</dbReference>
<keyword evidence="4" id="KW-0175">Coiled coil</keyword>
<dbReference type="EMBL" id="JAAXKX010000011">
    <property type="protein sequence ID" value="NKN33357.1"/>
    <property type="molecule type" value="Genomic_DNA"/>
</dbReference>
<protein>
    <submittedName>
        <fullName evidence="6">AAA family ATPase</fullName>
    </submittedName>
</protein>
<feature type="coiled-coil region" evidence="4">
    <location>
        <begin position="249"/>
        <end position="276"/>
    </location>
</feature>
<proteinExistence type="predicted"/>
<organism evidence="6 7">
    <name type="scientific">Marichromatium bheemlicum</name>
    <dbReference type="NCBI Taxonomy" id="365339"/>
    <lineage>
        <taxon>Bacteria</taxon>
        <taxon>Pseudomonadati</taxon>
        <taxon>Pseudomonadota</taxon>
        <taxon>Gammaproteobacteria</taxon>
        <taxon>Chromatiales</taxon>
        <taxon>Chromatiaceae</taxon>
        <taxon>Marichromatium</taxon>
    </lineage>
</organism>
<dbReference type="InterPro" id="IPR006664">
    <property type="entry name" value="OMP_bac"/>
</dbReference>
<dbReference type="PANTHER" id="PTHR35894">
    <property type="entry name" value="GENERAL SECRETION PATHWAY PROTEIN A-RELATED"/>
    <property type="match status" value="1"/>
</dbReference>
<dbReference type="CDD" id="cd07185">
    <property type="entry name" value="OmpA_C-like"/>
    <property type="match status" value="1"/>
</dbReference>
<gene>
    <name evidence="6" type="ORF">HF203_08995</name>
</gene>
<dbReference type="InterPro" id="IPR006665">
    <property type="entry name" value="OmpA-like"/>
</dbReference>
<feature type="domain" description="OmpA-like" evidence="5">
    <location>
        <begin position="526"/>
        <end position="645"/>
    </location>
</feature>